<feature type="domain" description="Putative carbohydrate metabolism" evidence="2">
    <location>
        <begin position="582"/>
        <end position="791"/>
    </location>
</feature>
<dbReference type="EMBL" id="MNQH01000001">
    <property type="protein sequence ID" value="OKY96670.1"/>
    <property type="molecule type" value="Genomic_DNA"/>
</dbReference>
<accession>A0A1Q6FCS8</accession>
<dbReference type="Gene3D" id="2.60.120.890">
    <property type="entry name" value="BT2081, beta-jelly-roll domain"/>
    <property type="match status" value="1"/>
</dbReference>
<dbReference type="AlphaFoldDB" id="A0A1Q6FCS8"/>
<proteinExistence type="predicted"/>
<protein>
    <recommendedName>
        <fullName evidence="2">Putative carbohydrate metabolism domain-containing protein</fullName>
    </recommendedName>
</protein>
<keyword evidence="1" id="KW-0732">Signal</keyword>
<evidence type="ECO:0000259" key="2">
    <source>
        <dbReference type="Pfam" id="PF13201"/>
    </source>
</evidence>
<organism evidence="3 4">
    <name type="scientific">Alistipes putredinis</name>
    <dbReference type="NCBI Taxonomy" id="28117"/>
    <lineage>
        <taxon>Bacteria</taxon>
        <taxon>Pseudomonadati</taxon>
        <taxon>Bacteroidota</taxon>
        <taxon>Bacteroidia</taxon>
        <taxon>Bacteroidales</taxon>
        <taxon>Rikenellaceae</taxon>
        <taxon>Alistipes</taxon>
    </lineage>
</organism>
<dbReference type="RefSeq" id="WP_278338900.1">
    <property type="nucleotide sequence ID" value="NZ_CAMQOD010000001.1"/>
</dbReference>
<dbReference type="Proteomes" id="UP000187417">
    <property type="component" value="Unassembled WGS sequence"/>
</dbReference>
<evidence type="ECO:0000313" key="3">
    <source>
        <dbReference type="EMBL" id="OKY96670.1"/>
    </source>
</evidence>
<sequence>MNRIINTLALATAGLVLLCGCSADPATDEAAPGGNDGKTVPVSFAAELPATRATIEIGDDRFNGAWEVDIDKLGIHATLNGVAQINKPFVFSSEGIFKGELTPGTGAWTYLAYYPHGEQSLNGTSATIPFGNTRIQKGGTYNSLFDILIAPAQTTANSAEGVDDSGERIRFNMQRLTSILDFDLTNSTSDPIRCVLLTAESDDFLSAKSLNFDLAQGEAAAPALDTEERSKSILINFDGGSASAAAQLDAFFNVLPGNYNLNLDIITATKQMASVKIDRTDKPFEAGVLYKKEVGTLTPSAIPAPSLDWPDQDIDATHEITVGPDQSLTYPAAIDITVPGGIAELKVEIVSDALNSLGIQNLDLVHETSIAGSIQYKDLGLKCSTEIQYTKSTVFDITKLVPMIAMLPDAIGNHVFKVSVTDLAGQTTVQDLTFHYGQVTLETADLWQNTATLKIVPSATAASATLEYKRSTDDAWQQATVSDNGNGTFTAAIEPTWSSSTNEMGKTVYEPDYATGVFAGTTYDYRLKLDGTEKETGRFTTAKGDVIPNADMSEWSTVSRAGLSGSKDVPYPNKTGDSFWDCGNNDITTDLCSSTTDKFGAAAPAAKLQSKNMFVLAAGNLFTGSFNYASMTGTVKFGSKYTYTARPKALRVKYHATTGDIDIVRSQNPAPGVAKGDPDKCRIFVAIVDWSQPHTVVSGTGSTTGAWDPANGADVVSEAGKVVGYGSMWIDQSTPGDALVSSEDALKIHWYEEKAPAPTGNYTIVISCAANAYGDYMTGYSKACLYVDDFEWVY</sequence>
<feature type="chain" id="PRO_5012931364" description="Putative carbohydrate metabolism domain-containing protein" evidence="1">
    <location>
        <begin position="26"/>
        <end position="794"/>
    </location>
</feature>
<dbReference type="CDD" id="cd13120">
    <property type="entry name" value="BF2867_like_N"/>
    <property type="match status" value="1"/>
</dbReference>
<name>A0A1Q6FCS8_9BACT</name>
<gene>
    <name evidence="3" type="ORF">BHV66_00980</name>
</gene>
<comment type="caution">
    <text evidence="3">The sequence shown here is derived from an EMBL/GenBank/DDBJ whole genome shotgun (WGS) entry which is preliminary data.</text>
</comment>
<dbReference type="PROSITE" id="PS51257">
    <property type="entry name" value="PROKAR_LIPOPROTEIN"/>
    <property type="match status" value="1"/>
</dbReference>
<evidence type="ECO:0000313" key="4">
    <source>
        <dbReference type="Proteomes" id="UP000187417"/>
    </source>
</evidence>
<dbReference type="Pfam" id="PF13201">
    <property type="entry name" value="PCMD"/>
    <property type="match status" value="1"/>
</dbReference>
<evidence type="ECO:0000256" key="1">
    <source>
        <dbReference type="SAM" id="SignalP"/>
    </source>
</evidence>
<dbReference type="InterPro" id="IPR038653">
    <property type="entry name" value="Put_CMD_sf"/>
</dbReference>
<reference evidence="3 4" key="1">
    <citation type="journal article" date="2016" name="Nat. Biotechnol.">
        <title>Measurement of bacterial replication rates in microbial communities.</title>
        <authorList>
            <person name="Brown C.T."/>
            <person name="Olm M.R."/>
            <person name="Thomas B.C."/>
            <person name="Banfield J.F."/>
        </authorList>
    </citation>
    <scope>NUCLEOTIDE SEQUENCE [LARGE SCALE GENOMIC DNA]</scope>
    <source>
        <strain evidence="3">CAG:67_53_122</strain>
    </source>
</reference>
<dbReference type="InterPro" id="IPR025112">
    <property type="entry name" value="PCMD"/>
</dbReference>
<feature type="signal peptide" evidence="1">
    <location>
        <begin position="1"/>
        <end position="25"/>
    </location>
</feature>
<dbReference type="STRING" id="28117.BHV66_00980"/>